<dbReference type="VEuPathDB" id="FungiDB:C5L36_0B02610"/>
<dbReference type="AlphaFoldDB" id="A0A099P1N0"/>
<dbReference type="InterPro" id="IPR042489">
    <property type="entry name" value="CapZ_alpha_1"/>
</dbReference>
<dbReference type="GO" id="GO:0110085">
    <property type="term" value="C:mitotic actomyosin contractile ring"/>
    <property type="evidence" value="ECO:0007669"/>
    <property type="project" value="EnsemblFungi"/>
</dbReference>
<dbReference type="GO" id="GO:0030036">
    <property type="term" value="P:actin cytoskeleton organization"/>
    <property type="evidence" value="ECO:0007669"/>
    <property type="project" value="TreeGrafter"/>
</dbReference>
<proteinExistence type="inferred from homology"/>
<dbReference type="eggNOG" id="KOG0836">
    <property type="taxonomic scope" value="Eukaryota"/>
</dbReference>
<evidence type="ECO:0000256" key="5">
    <source>
        <dbReference type="ARBA" id="ARBA00025389"/>
    </source>
</evidence>
<comment type="caution">
    <text evidence="7">The sequence shown here is derived from an EMBL/GenBank/DDBJ whole genome shotgun (WGS) entry which is preliminary data.</text>
</comment>
<dbReference type="Gene3D" id="3.90.1150.210">
    <property type="entry name" value="F-actin capping protein, beta subunit"/>
    <property type="match status" value="1"/>
</dbReference>
<accession>A0A099P1N0</accession>
<evidence type="ECO:0000256" key="4">
    <source>
        <dbReference type="ARBA" id="ARBA00023203"/>
    </source>
</evidence>
<reference evidence="8" key="1">
    <citation type="journal article" date="2014" name="Microb. Cell Fact.">
        <title>Exploiting Issatchenkia orientalis SD108 for succinic acid production.</title>
        <authorList>
            <person name="Xiao H."/>
            <person name="Shao Z."/>
            <person name="Jiang Y."/>
            <person name="Dole S."/>
            <person name="Zhao H."/>
        </authorList>
    </citation>
    <scope>NUCLEOTIDE SEQUENCE [LARGE SCALE GENOMIC DNA]</scope>
    <source>
        <strain evidence="8">SD108</strain>
    </source>
</reference>
<dbReference type="InterPro" id="IPR002189">
    <property type="entry name" value="CapZ_alpha"/>
</dbReference>
<keyword evidence="4 6" id="KW-0009">Actin-binding</keyword>
<dbReference type="GO" id="GO:0030479">
    <property type="term" value="C:actin cortical patch"/>
    <property type="evidence" value="ECO:0007669"/>
    <property type="project" value="EnsemblFungi"/>
</dbReference>
<evidence type="ECO:0000256" key="6">
    <source>
        <dbReference type="RuleBase" id="RU365077"/>
    </source>
</evidence>
<dbReference type="InterPro" id="IPR037282">
    <property type="entry name" value="CapZ_alpha/beta"/>
</dbReference>
<dbReference type="HOGENOM" id="CLU_045161_3_0_1"/>
<dbReference type="GO" id="GO:0005934">
    <property type="term" value="C:cellular bud tip"/>
    <property type="evidence" value="ECO:0007669"/>
    <property type="project" value="EnsemblFungi"/>
</dbReference>
<evidence type="ECO:0000256" key="1">
    <source>
        <dbReference type="ARBA" id="ARBA00010479"/>
    </source>
</evidence>
<comment type="function">
    <text evidence="5 6">F-actin-capping proteins bind in a Ca(2+)-independent manner to the fast growing ends of actin filaments (barbed end) thereby blocking the exchange of subunits at these ends. Unlike other capping proteins (such as gelsolin and severin), these proteins do not sever actin filaments.</text>
</comment>
<dbReference type="EMBL" id="JQFK01000023">
    <property type="protein sequence ID" value="KGK38214.1"/>
    <property type="molecule type" value="Genomic_DNA"/>
</dbReference>
<dbReference type="GO" id="GO:0000131">
    <property type="term" value="C:incipient cellular bud site"/>
    <property type="evidence" value="ECO:0007669"/>
    <property type="project" value="EnsemblFungi"/>
</dbReference>
<protein>
    <recommendedName>
        <fullName evidence="2 6">F-actin-capping protein subunit alpha</fullName>
    </recommendedName>
</protein>
<dbReference type="InterPro" id="IPR042276">
    <property type="entry name" value="CapZ_alpha/beta_2"/>
</dbReference>
<dbReference type="Pfam" id="PF01267">
    <property type="entry name" value="F-actin_cap_A"/>
    <property type="match status" value="1"/>
</dbReference>
<comment type="similarity">
    <text evidence="1 6">Belongs to the F-actin-capping protein alpha subunit family.</text>
</comment>
<dbReference type="GO" id="GO:0008290">
    <property type="term" value="C:F-actin capping protein complex"/>
    <property type="evidence" value="ECO:0007669"/>
    <property type="project" value="UniProtKB-UniRule"/>
</dbReference>
<dbReference type="GO" id="GO:0051016">
    <property type="term" value="P:barbed-end actin filament capping"/>
    <property type="evidence" value="ECO:0007669"/>
    <property type="project" value="UniProtKB-UniRule"/>
</dbReference>
<organism evidence="7 8">
    <name type="scientific">Pichia kudriavzevii</name>
    <name type="common">Yeast</name>
    <name type="synonym">Issatchenkia orientalis</name>
    <dbReference type="NCBI Taxonomy" id="4909"/>
    <lineage>
        <taxon>Eukaryota</taxon>
        <taxon>Fungi</taxon>
        <taxon>Dikarya</taxon>
        <taxon>Ascomycota</taxon>
        <taxon>Saccharomycotina</taxon>
        <taxon>Pichiomycetes</taxon>
        <taxon>Pichiales</taxon>
        <taxon>Pichiaceae</taxon>
        <taxon>Pichia</taxon>
    </lineage>
</organism>
<evidence type="ECO:0000256" key="3">
    <source>
        <dbReference type="ARBA" id="ARBA00022467"/>
    </source>
</evidence>
<comment type="subunit">
    <text evidence="6">Heterodimer of an alpha and a beta subunit.</text>
</comment>
<gene>
    <name evidence="7" type="ORF">JL09_g2685</name>
</gene>
<dbReference type="PROSITE" id="PS00748">
    <property type="entry name" value="F_ACTIN_CAPPING_A_1"/>
    <property type="match status" value="1"/>
</dbReference>
<dbReference type="GO" id="GO:0051015">
    <property type="term" value="F:actin filament binding"/>
    <property type="evidence" value="ECO:0007669"/>
    <property type="project" value="EnsemblFungi"/>
</dbReference>
<evidence type="ECO:0000313" key="8">
    <source>
        <dbReference type="Proteomes" id="UP000029867"/>
    </source>
</evidence>
<name>A0A099P1N0_PICKU</name>
<dbReference type="PANTHER" id="PTHR10653">
    <property type="entry name" value="F-ACTIN-CAPPING PROTEIN SUBUNIT ALPHA"/>
    <property type="match status" value="1"/>
</dbReference>
<keyword evidence="3 6" id="KW-0117">Actin capping</keyword>
<dbReference type="SUPFAM" id="SSF90096">
    <property type="entry name" value="Subunits of heterodimeric actin filament capping protein Capz"/>
    <property type="match status" value="1"/>
</dbReference>
<evidence type="ECO:0000256" key="2">
    <source>
        <dbReference type="ARBA" id="ARBA00014038"/>
    </source>
</evidence>
<dbReference type="Proteomes" id="UP000029867">
    <property type="component" value="Unassembled WGS sequence"/>
</dbReference>
<dbReference type="PANTHER" id="PTHR10653:SF0">
    <property type="entry name" value="F-ACTIN-CAPPING PROTEIN SUBUNIT ALPHA"/>
    <property type="match status" value="1"/>
</dbReference>
<dbReference type="Gene3D" id="3.30.1140.60">
    <property type="entry name" value="F-actin capping protein, alpha subunit"/>
    <property type="match status" value="1"/>
</dbReference>
<evidence type="ECO:0000313" key="7">
    <source>
        <dbReference type="EMBL" id="KGK38214.1"/>
    </source>
</evidence>
<dbReference type="InterPro" id="IPR017865">
    <property type="entry name" value="F-actin_cap_asu_CS"/>
</dbReference>
<sequence>MSEVESIVRQIIQTSPAGDDTTIIKDIKTLLSNANSDRLISNVLRDHYTQEVKNIQDCGDMKLVRINGDYSIISNYNQKGLKFFDLKKDILFDYDFIGNKVIDIESGVPNELKDESVESLQEELEQYISEYYNESSYGMVIPHNDGIKVLIVGEKLNDANYYNGKWVSVYTLANDGRFSVVFKIKVHYYEDGNVVMNSVNEKEIGQSTKAQLINDVSRFDNEYELDIMKKINSLNEEKFKNLRRLMPISRAKIQWGRAIGNYKLGQDVAGGRH</sequence>
<dbReference type="PRINTS" id="PR00191">
    <property type="entry name" value="FACTINCAPA"/>
</dbReference>